<dbReference type="InterPro" id="IPR035906">
    <property type="entry name" value="MetI-like_sf"/>
</dbReference>
<evidence type="ECO:0000256" key="1">
    <source>
        <dbReference type="ARBA" id="ARBA00004651"/>
    </source>
</evidence>
<keyword evidence="2 7" id="KW-0813">Transport</keyword>
<dbReference type="PANTHER" id="PTHR30151:SF38">
    <property type="entry name" value="ALIPHATIC SULFONATES TRANSPORT PERMEASE PROTEIN SSUC-RELATED"/>
    <property type="match status" value="1"/>
</dbReference>
<comment type="similarity">
    <text evidence="7">Belongs to the binding-protein-dependent transport system permease family.</text>
</comment>
<feature type="transmembrane region" description="Helical" evidence="7">
    <location>
        <begin position="251"/>
        <end position="272"/>
    </location>
</feature>
<gene>
    <name evidence="9" type="ORF">ACFSGJ_02620</name>
</gene>
<evidence type="ECO:0000256" key="3">
    <source>
        <dbReference type="ARBA" id="ARBA00022475"/>
    </source>
</evidence>
<evidence type="ECO:0000256" key="6">
    <source>
        <dbReference type="ARBA" id="ARBA00023136"/>
    </source>
</evidence>
<feature type="transmembrane region" description="Helical" evidence="7">
    <location>
        <begin position="96"/>
        <end position="117"/>
    </location>
</feature>
<accession>A0ABW4S2S5</accession>
<dbReference type="RefSeq" id="WP_390259232.1">
    <property type="nucleotide sequence ID" value="NZ_JBHUGH010000002.1"/>
</dbReference>
<evidence type="ECO:0000256" key="2">
    <source>
        <dbReference type="ARBA" id="ARBA00022448"/>
    </source>
</evidence>
<dbReference type="SUPFAM" id="SSF161098">
    <property type="entry name" value="MetI-like"/>
    <property type="match status" value="1"/>
</dbReference>
<dbReference type="PANTHER" id="PTHR30151">
    <property type="entry name" value="ALKANE SULFONATE ABC TRANSPORTER-RELATED, MEMBRANE SUBUNIT"/>
    <property type="match status" value="1"/>
</dbReference>
<evidence type="ECO:0000259" key="8">
    <source>
        <dbReference type="PROSITE" id="PS50928"/>
    </source>
</evidence>
<dbReference type="InterPro" id="IPR000515">
    <property type="entry name" value="MetI-like"/>
</dbReference>
<comment type="caution">
    <text evidence="9">The sequence shown here is derived from an EMBL/GenBank/DDBJ whole genome shotgun (WGS) entry which is preliminary data.</text>
</comment>
<name>A0ABW4S2S5_9RHOB</name>
<dbReference type="CDD" id="cd06261">
    <property type="entry name" value="TM_PBP2"/>
    <property type="match status" value="1"/>
</dbReference>
<keyword evidence="4 7" id="KW-0812">Transmembrane</keyword>
<evidence type="ECO:0000256" key="7">
    <source>
        <dbReference type="RuleBase" id="RU363032"/>
    </source>
</evidence>
<feature type="domain" description="ABC transmembrane type-1" evidence="8">
    <location>
        <begin position="89"/>
        <end position="269"/>
    </location>
</feature>
<dbReference type="PROSITE" id="PS50928">
    <property type="entry name" value="ABC_TM1"/>
    <property type="match status" value="1"/>
</dbReference>
<evidence type="ECO:0000256" key="5">
    <source>
        <dbReference type="ARBA" id="ARBA00022989"/>
    </source>
</evidence>
<feature type="transmembrane region" description="Helical" evidence="7">
    <location>
        <begin position="195"/>
        <end position="212"/>
    </location>
</feature>
<feature type="transmembrane region" description="Helical" evidence="7">
    <location>
        <begin position="129"/>
        <end position="149"/>
    </location>
</feature>
<sequence>MREQRTSAQGAIPVGGPVSGTARKMRFRGGGFVQQRRPVMALLVILGIILVWQGVSSAGLINRIFLPSPARVMTALWGLIVSGELWRHLSASLGRIVYGWLLGTAAGITLGLLIGLFSGARAVGVPLVAAIYPVPKIALLPLLILWLGIGELSKVVTIAASVFFPTAIATFSGVDSVPRNLIRMAQSFNVPLRAIIWKVLLPGALPGILSGFRISVAAALLVLVAAEMIGAQFGLGAFLIATGNMMQTDRLMAGVVVLSALGLAMGAIISFLERKLLTWR</sequence>
<evidence type="ECO:0000313" key="9">
    <source>
        <dbReference type="EMBL" id="MFD1911104.1"/>
    </source>
</evidence>
<feature type="transmembrane region" description="Helical" evidence="7">
    <location>
        <begin position="218"/>
        <end position="239"/>
    </location>
</feature>
<keyword evidence="10" id="KW-1185">Reference proteome</keyword>
<keyword evidence="6 7" id="KW-0472">Membrane</keyword>
<proteinExistence type="inferred from homology"/>
<evidence type="ECO:0000313" key="10">
    <source>
        <dbReference type="Proteomes" id="UP001597353"/>
    </source>
</evidence>
<evidence type="ECO:0000256" key="4">
    <source>
        <dbReference type="ARBA" id="ARBA00022692"/>
    </source>
</evidence>
<keyword evidence="3" id="KW-1003">Cell membrane</keyword>
<protein>
    <submittedName>
        <fullName evidence="9">ABC transporter permease</fullName>
    </submittedName>
</protein>
<feature type="transmembrane region" description="Helical" evidence="7">
    <location>
        <begin position="155"/>
        <end position="174"/>
    </location>
</feature>
<comment type="subcellular location">
    <subcellularLocation>
        <location evidence="1 7">Cell membrane</location>
        <topology evidence="1 7">Multi-pass membrane protein</topology>
    </subcellularLocation>
</comment>
<keyword evidence="5 7" id="KW-1133">Transmembrane helix</keyword>
<organism evidence="9 10">
    <name type="scientific">Halodurantibacterium flavum</name>
    <dbReference type="NCBI Taxonomy" id="1382802"/>
    <lineage>
        <taxon>Bacteria</taxon>
        <taxon>Pseudomonadati</taxon>
        <taxon>Pseudomonadota</taxon>
        <taxon>Alphaproteobacteria</taxon>
        <taxon>Rhodobacterales</taxon>
        <taxon>Paracoccaceae</taxon>
        <taxon>Halodurantibacterium</taxon>
    </lineage>
</organism>
<feature type="transmembrane region" description="Helical" evidence="7">
    <location>
        <begin position="39"/>
        <end position="61"/>
    </location>
</feature>
<dbReference type="Proteomes" id="UP001597353">
    <property type="component" value="Unassembled WGS sequence"/>
</dbReference>
<dbReference type="Pfam" id="PF00528">
    <property type="entry name" value="BPD_transp_1"/>
    <property type="match status" value="1"/>
</dbReference>
<dbReference type="Gene3D" id="1.10.3720.10">
    <property type="entry name" value="MetI-like"/>
    <property type="match status" value="1"/>
</dbReference>
<reference evidence="10" key="1">
    <citation type="journal article" date="2019" name="Int. J. Syst. Evol. Microbiol.">
        <title>The Global Catalogue of Microorganisms (GCM) 10K type strain sequencing project: providing services to taxonomists for standard genome sequencing and annotation.</title>
        <authorList>
            <consortium name="The Broad Institute Genomics Platform"/>
            <consortium name="The Broad Institute Genome Sequencing Center for Infectious Disease"/>
            <person name="Wu L."/>
            <person name="Ma J."/>
        </authorList>
    </citation>
    <scope>NUCLEOTIDE SEQUENCE [LARGE SCALE GENOMIC DNA]</scope>
    <source>
        <strain evidence="10">CGMCC 4.7242</strain>
    </source>
</reference>
<dbReference type="EMBL" id="JBHUGH010000002">
    <property type="protein sequence ID" value="MFD1911104.1"/>
    <property type="molecule type" value="Genomic_DNA"/>
</dbReference>